<evidence type="ECO:0000313" key="10">
    <source>
        <dbReference type="Proteomes" id="UP000232145"/>
    </source>
</evidence>
<accession>A0A2N0APX0</accession>
<keyword evidence="7" id="KW-0732">Signal</keyword>
<dbReference type="RefSeq" id="WP_100743230.1">
    <property type="nucleotide sequence ID" value="NZ_NPDW01000001.1"/>
</dbReference>
<evidence type="ECO:0000256" key="2">
    <source>
        <dbReference type="ARBA" id="ARBA00008664"/>
    </source>
</evidence>
<keyword evidence="4" id="KW-0378">Hydrolase</keyword>
<evidence type="ECO:0000256" key="6">
    <source>
        <dbReference type="ARBA" id="ARBA00023098"/>
    </source>
</evidence>
<evidence type="ECO:0000256" key="1">
    <source>
        <dbReference type="ARBA" id="ARBA00000798"/>
    </source>
</evidence>
<dbReference type="EC" id="3.1.4.4" evidence="3"/>
<reference evidence="9 10" key="1">
    <citation type="submission" date="2017-07" db="EMBL/GenBank/DDBJ databases">
        <title>Leptospira spp. isolated from tropical soils.</title>
        <authorList>
            <person name="Thibeaux R."/>
            <person name="Iraola G."/>
            <person name="Ferres I."/>
            <person name="Bierque E."/>
            <person name="Girault D."/>
            <person name="Soupe-Gilbert M.-E."/>
            <person name="Picardeau M."/>
            <person name="Goarant C."/>
        </authorList>
    </citation>
    <scope>NUCLEOTIDE SEQUENCE [LARGE SCALE GENOMIC DNA]</scope>
    <source>
        <strain evidence="9 10">FH2-B-A1</strain>
    </source>
</reference>
<evidence type="ECO:0000256" key="3">
    <source>
        <dbReference type="ARBA" id="ARBA00012027"/>
    </source>
</evidence>
<dbReference type="PANTHER" id="PTHR43856:SF1">
    <property type="entry name" value="MITOCHONDRIAL CARDIOLIPIN HYDROLASE"/>
    <property type="match status" value="1"/>
</dbReference>
<name>A0A2N0APX0_9LEPT</name>
<keyword evidence="5" id="KW-0442">Lipid degradation</keyword>
<keyword evidence="10" id="KW-1185">Reference proteome</keyword>
<comment type="catalytic activity">
    <reaction evidence="1">
        <text>a 1,2-diacyl-sn-glycero-3-phosphocholine + H2O = a 1,2-diacyl-sn-glycero-3-phosphate + choline + H(+)</text>
        <dbReference type="Rhea" id="RHEA:14445"/>
        <dbReference type="ChEBI" id="CHEBI:15354"/>
        <dbReference type="ChEBI" id="CHEBI:15377"/>
        <dbReference type="ChEBI" id="CHEBI:15378"/>
        <dbReference type="ChEBI" id="CHEBI:57643"/>
        <dbReference type="ChEBI" id="CHEBI:58608"/>
        <dbReference type="EC" id="3.1.4.4"/>
    </reaction>
</comment>
<dbReference type="GO" id="GO:0006793">
    <property type="term" value="P:phosphorus metabolic process"/>
    <property type="evidence" value="ECO:0007669"/>
    <property type="project" value="UniProtKB-ARBA"/>
</dbReference>
<comment type="caution">
    <text evidence="9">The sequence shown here is derived from an EMBL/GenBank/DDBJ whole genome shotgun (WGS) entry which is preliminary data.</text>
</comment>
<dbReference type="PROSITE" id="PS50035">
    <property type="entry name" value="PLD"/>
    <property type="match status" value="2"/>
</dbReference>
<comment type="similarity">
    <text evidence="2">Belongs to the phospholipase D family.</text>
</comment>
<sequence length="540" mass="62211">MKRRLTVLKILSLGFLLFCQKSNSKNDFTSLLNSTSPVTEIYFSYPGRDVADEKKRIVKDVLLSEIRKAKVSIRAYLYSIDDYEILTELYLKQRMGVRIELFGDKNEDYSELESLGLEIQRWSGSGIHHTKIWIFDRIRFFTGTGNFTTHGLSTDNNVFWAQNISPKEWEDVILTLDGKNQKGTFRIGNLVYWISPEAGLEIQQELLDAVDSAKHSIKYLIYSHYDPLFSLKLLEAHRRGVRIEGIYNGPMSTNPEGVYLSQNLEYPSQIWEDGNVDFIFKEDRYLGGLLHHKTMLIDDQIVYTGSYNYSVSARDKNKEIFVRFDHPSIAKEFLMEWKRILQIANPVSQDSSGGGGANANNSGEVRMFFIQQFQNSLFQTNVLFNSEGGFDSNSNALSSAYKQTLALTGISRPKEGNRFQFSSKTFDPIWEESEGSNLQLLFQNHFLGTKLNLSNGERILSLSLWDGTHAKEFYSLDLNSTILGQTDFWKGRNLWFWVQTETRTLSFCHIKDQLKPPEWMVFLINRMEVKGRRSPVCSND</sequence>
<dbReference type="AlphaFoldDB" id="A0A2N0APX0"/>
<dbReference type="OrthoDB" id="368121at2"/>
<gene>
    <name evidence="9" type="ORF">CH364_09350</name>
</gene>
<dbReference type="Proteomes" id="UP000232145">
    <property type="component" value="Unassembled WGS sequence"/>
</dbReference>
<feature type="domain" description="PLD phosphodiesterase" evidence="8">
    <location>
        <begin position="286"/>
        <end position="313"/>
    </location>
</feature>
<dbReference type="PANTHER" id="PTHR43856">
    <property type="entry name" value="CARDIOLIPIN HYDROLASE"/>
    <property type="match status" value="1"/>
</dbReference>
<dbReference type="Gene3D" id="3.30.870.10">
    <property type="entry name" value="Endonuclease Chain A"/>
    <property type="match status" value="2"/>
</dbReference>
<evidence type="ECO:0000313" key="9">
    <source>
        <dbReference type="EMBL" id="PJZ86349.1"/>
    </source>
</evidence>
<keyword evidence="6" id="KW-0443">Lipid metabolism</keyword>
<dbReference type="InterPro" id="IPR051406">
    <property type="entry name" value="PLD_domain"/>
</dbReference>
<dbReference type="InterPro" id="IPR025202">
    <property type="entry name" value="PLD-like_dom"/>
</dbReference>
<feature type="chain" id="PRO_5014715500" description="phospholipase D" evidence="7">
    <location>
        <begin position="25"/>
        <end position="540"/>
    </location>
</feature>
<dbReference type="EMBL" id="NPDX01000001">
    <property type="protein sequence ID" value="PJZ86349.1"/>
    <property type="molecule type" value="Genomic_DNA"/>
</dbReference>
<protein>
    <recommendedName>
        <fullName evidence="3">phospholipase D</fullName>
        <ecNumber evidence="3">3.1.4.4</ecNumber>
    </recommendedName>
</protein>
<evidence type="ECO:0000256" key="4">
    <source>
        <dbReference type="ARBA" id="ARBA00022801"/>
    </source>
</evidence>
<feature type="domain" description="PLD phosphodiesterase" evidence="8">
    <location>
        <begin position="124"/>
        <end position="151"/>
    </location>
</feature>
<dbReference type="GO" id="GO:0004630">
    <property type="term" value="F:phospholipase D activity"/>
    <property type="evidence" value="ECO:0007669"/>
    <property type="project" value="UniProtKB-EC"/>
</dbReference>
<evidence type="ECO:0000256" key="5">
    <source>
        <dbReference type="ARBA" id="ARBA00022963"/>
    </source>
</evidence>
<evidence type="ECO:0000256" key="7">
    <source>
        <dbReference type="SAM" id="SignalP"/>
    </source>
</evidence>
<dbReference type="GO" id="GO:0016042">
    <property type="term" value="P:lipid catabolic process"/>
    <property type="evidence" value="ECO:0007669"/>
    <property type="project" value="UniProtKB-KW"/>
</dbReference>
<organism evidence="9 10">
    <name type="scientific">Leptospira harrisiae</name>
    <dbReference type="NCBI Taxonomy" id="2023189"/>
    <lineage>
        <taxon>Bacteria</taxon>
        <taxon>Pseudomonadati</taxon>
        <taxon>Spirochaetota</taxon>
        <taxon>Spirochaetia</taxon>
        <taxon>Leptospirales</taxon>
        <taxon>Leptospiraceae</taxon>
        <taxon>Leptospira</taxon>
    </lineage>
</organism>
<evidence type="ECO:0000259" key="8">
    <source>
        <dbReference type="PROSITE" id="PS50035"/>
    </source>
</evidence>
<dbReference type="InterPro" id="IPR001736">
    <property type="entry name" value="PLipase_D/transphosphatidylase"/>
</dbReference>
<feature type="signal peptide" evidence="7">
    <location>
        <begin position="1"/>
        <end position="24"/>
    </location>
</feature>
<proteinExistence type="inferred from homology"/>
<dbReference type="SUPFAM" id="SSF56024">
    <property type="entry name" value="Phospholipase D/nuclease"/>
    <property type="match status" value="2"/>
</dbReference>
<dbReference type="Pfam" id="PF13091">
    <property type="entry name" value="PLDc_2"/>
    <property type="match status" value="2"/>
</dbReference>
<dbReference type="GO" id="GO:0016891">
    <property type="term" value="F:RNA endonuclease activity producing 5'-phosphomonoesters, hydrolytic mechanism"/>
    <property type="evidence" value="ECO:0007669"/>
    <property type="project" value="TreeGrafter"/>
</dbReference>
<dbReference type="SMART" id="SM00155">
    <property type="entry name" value="PLDc"/>
    <property type="match status" value="2"/>
</dbReference>